<organism evidence="1 2">
    <name type="scientific">Paracerasibacillus soli</name>
    <dbReference type="NCBI Taxonomy" id="480284"/>
    <lineage>
        <taxon>Bacteria</taxon>
        <taxon>Bacillati</taxon>
        <taxon>Bacillota</taxon>
        <taxon>Bacilli</taxon>
        <taxon>Bacillales</taxon>
        <taxon>Bacillaceae</taxon>
        <taxon>Paracerasibacillus</taxon>
    </lineage>
</organism>
<protein>
    <submittedName>
        <fullName evidence="1">Uncharacterized protein</fullName>
    </submittedName>
</protein>
<dbReference type="EMBL" id="JAWDIQ010000002">
    <property type="protein sequence ID" value="MDY0409550.1"/>
    <property type="molecule type" value="Genomic_DNA"/>
</dbReference>
<evidence type="ECO:0000313" key="1">
    <source>
        <dbReference type="EMBL" id="MDY0409550.1"/>
    </source>
</evidence>
<name>A0ABU5CTH5_9BACI</name>
<dbReference type="RefSeq" id="WP_320380347.1">
    <property type="nucleotide sequence ID" value="NZ_JAWDIQ010000002.1"/>
</dbReference>
<dbReference type="SUPFAM" id="SSF54001">
    <property type="entry name" value="Cysteine proteinases"/>
    <property type="match status" value="1"/>
</dbReference>
<sequence>MGSRTIYFLFTDTGTYLSKIINYYTKRKLNHVSLGFDCDLEQVYSFGRKQPKNPFSGGFVQEDIHSDFLKNATCAVYQYRITESEYQYILNLIEEMKRNQHKYRYNFLGLVGFMFRIQIRRKHAYFCSQFVGKIMHDSQVFSINKPYCFITPDDIRQQQGLELIYEGKLADYQNAIVAEGLLEEEQIDALDQTIVI</sequence>
<reference evidence="1 2" key="1">
    <citation type="submission" date="2023-10" db="EMBL/GenBank/DDBJ databases">
        <title>Virgibacillus soli CC-YMP-6 genome.</title>
        <authorList>
            <person name="Miliotis G."/>
            <person name="Sengupta P."/>
            <person name="Hameed A."/>
            <person name="Chuvochina M."/>
            <person name="Mcdonagh F."/>
            <person name="Simpson A.C."/>
            <person name="Singh N.K."/>
            <person name="Rekha P.D."/>
            <person name="Raman K."/>
            <person name="Hugenholtz P."/>
            <person name="Venkateswaran K."/>
        </authorList>
    </citation>
    <scope>NUCLEOTIDE SEQUENCE [LARGE SCALE GENOMIC DNA]</scope>
    <source>
        <strain evidence="1 2">CC-YMP-6</strain>
    </source>
</reference>
<keyword evidence="2" id="KW-1185">Reference proteome</keyword>
<accession>A0ABU5CTH5</accession>
<dbReference type="InterPro" id="IPR038765">
    <property type="entry name" value="Papain-like_cys_pep_sf"/>
</dbReference>
<dbReference type="Proteomes" id="UP001275315">
    <property type="component" value="Unassembled WGS sequence"/>
</dbReference>
<evidence type="ECO:0000313" key="2">
    <source>
        <dbReference type="Proteomes" id="UP001275315"/>
    </source>
</evidence>
<comment type="caution">
    <text evidence="1">The sequence shown here is derived from an EMBL/GenBank/DDBJ whole genome shotgun (WGS) entry which is preliminary data.</text>
</comment>
<proteinExistence type="predicted"/>
<gene>
    <name evidence="1" type="ORF">RWD45_14370</name>
</gene>
<dbReference type="Gene3D" id="3.90.1720.10">
    <property type="entry name" value="endopeptidase domain like (from Nostoc punctiforme)"/>
    <property type="match status" value="1"/>
</dbReference>